<evidence type="ECO:0000313" key="6">
    <source>
        <dbReference type="Proteomes" id="UP000199280"/>
    </source>
</evidence>
<dbReference type="NCBIfam" id="TIGR03124">
    <property type="entry name" value="citrate_citX"/>
    <property type="match status" value="1"/>
</dbReference>
<name>A0A1H7CME4_9LACT</name>
<reference evidence="5 6" key="1">
    <citation type="submission" date="2016-10" db="EMBL/GenBank/DDBJ databases">
        <authorList>
            <person name="Varghese N."/>
            <person name="Submissions S."/>
        </authorList>
    </citation>
    <scope>NUCLEOTIDE SEQUENCE [LARGE SCALE GENOMIC DNA]</scope>
    <source>
        <strain evidence="5 6">DSM 22150</strain>
    </source>
</reference>
<evidence type="ECO:0000256" key="1">
    <source>
        <dbReference type="ARBA" id="ARBA00012524"/>
    </source>
</evidence>
<dbReference type="RefSeq" id="WP_068624833.1">
    <property type="nucleotide sequence ID" value="NZ_FJNB01000031.1"/>
</dbReference>
<evidence type="ECO:0000313" key="5">
    <source>
        <dbReference type="EMBL" id="SEJ88302.1"/>
    </source>
</evidence>
<dbReference type="InterPro" id="IPR005551">
    <property type="entry name" value="CitX"/>
</dbReference>
<keyword evidence="3" id="KW-0548">Nucleotidyltransferase</keyword>
<dbReference type="EC" id="2.7.7.61" evidence="1"/>
<evidence type="ECO:0000256" key="2">
    <source>
        <dbReference type="ARBA" id="ARBA00022679"/>
    </source>
</evidence>
<protein>
    <recommendedName>
        <fullName evidence="1">citrate lyase holo-[acyl-carrier protein] synthase</fullName>
        <ecNumber evidence="1">2.7.7.61</ecNumber>
    </recommendedName>
</protein>
<dbReference type="NCBIfam" id="NF002383">
    <property type="entry name" value="PRK01392.1"/>
    <property type="match status" value="1"/>
</dbReference>
<sequence length="185" mass="21153">MSNTALFTEGERVTLEEMLAVREKRVAIQRELLSSQKDDSLLMAIMNIPGPIKNNQQLEAVFTSVLERIEEVLGNDLPQASLYRNLKTGAEYFILSPLTPAQLKEKMVMIEETHPFGRLFDLDVLWMEGNDLKSISRTELGLNTRRCFICNRDAKDCGRSRRHTIEEMQDAISKIIQEGSDQLHD</sequence>
<comment type="caution">
    <text evidence="5">The sequence shown here is derived from an EMBL/GenBank/DDBJ whole genome shotgun (WGS) entry which is preliminary data.</text>
</comment>
<accession>A0A1H7CME4</accession>
<dbReference type="Proteomes" id="UP000199280">
    <property type="component" value="Unassembled WGS sequence"/>
</dbReference>
<dbReference type="EMBL" id="FNYT01000034">
    <property type="protein sequence ID" value="SEJ88302.1"/>
    <property type="molecule type" value="Genomic_DNA"/>
</dbReference>
<gene>
    <name evidence="5" type="ORF">SAMN05216375_13422</name>
</gene>
<evidence type="ECO:0000256" key="4">
    <source>
        <dbReference type="ARBA" id="ARBA00048574"/>
    </source>
</evidence>
<proteinExistence type="predicted"/>
<organism evidence="5 6">
    <name type="scientific">Trichococcus ilyis</name>
    <dbReference type="NCBI Taxonomy" id="640938"/>
    <lineage>
        <taxon>Bacteria</taxon>
        <taxon>Bacillati</taxon>
        <taxon>Bacillota</taxon>
        <taxon>Bacilli</taxon>
        <taxon>Lactobacillales</taxon>
        <taxon>Carnobacteriaceae</taxon>
        <taxon>Trichococcus</taxon>
    </lineage>
</organism>
<keyword evidence="2" id="KW-0808">Transferase</keyword>
<keyword evidence="6" id="KW-1185">Reference proteome</keyword>
<dbReference type="Pfam" id="PF03802">
    <property type="entry name" value="CitX"/>
    <property type="match status" value="1"/>
</dbReference>
<evidence type="ECO:0000256" key="3">
    <source>
        <dbReference type="ARBA" id="ARBA00022695"/>
    </source>
</evidence>
<comment type="catalytic activity">
    <reaction evidence="4">
        <text>apo-[citrate lyase ACP] + 2'-(5''-triphospho-alpha-D-ribosyl)-3'-dephospho-CoA = holo-[citrate lyase ACP] + diphosphate</text>
        <dbReference type="Rhea" id="RHEA:16333"/>
        <dbReference type="Rhea" id="RHEA-COMP:10157"/>
        <dbReference type="Rhea" id="RHEA-COMP:10158"/>
        <dbReference type="ChEBI" id="CHEBI:29999"/>
        <dbReference type="ChEBI" id="CHEBI:33019"/>
        <dbReference type="ChEBI" id="CHEBI:61378"/>
        <dbReference type="ChEBI" id="CHEBI:82683"/>
        <dbReference type="EC" id="2.7.7.61"/>
    </reaction>
</comment>